<dbReference type="GeneID" id="30679493"/>
<dbReference type="Gene3D" id="3.30.420.100">
    <property type="match status" value="1"/>
</dbReference>
<evidence type="ECO:0000313" key="7">
    <source>
        <dbReference type="EMBL" id="ALU11376.1"/>
    </source>
</evidence>
<comment type="subunit">
    <text evidence="6">Part of the 50S ribosomal subunit. Contacts the 5S and 23S rRNAs.</text>
</comment>
<dbReference type="InterPro" id="IPR005485">
    <property type="entry name" value="Rbsml_uL18_euk_arch"/>
</dbReference>
<dbReference type="PATRIC" id="fig|940295.4.peg.73"/>
<evidence type="ECO:0000256" key="5">
    <source>
        <dbReference type="ARBA" id="ARBA00023274"/>
    </source>
</evidence>
<dbReference type="OrthoDB" id="8644at2157"/>
<dbReference type="PANTHER" id="PTHR23410:SF12">
    <property type="entry name" value="LARGE RIBOSOMAL SUBUNIT PROTEIN UL18"/>
    <property type="match status" value="1"/>
</dbReference>
<organism evidence="7 8">
    <name type="scientific">Ignicoccus islandicus DSM 13165</name>
    <dbReference type="NCBI Taxonomy" id="940295"/>
    <lineage>
        <taxon>Archaea</taxon>
        <taxon>Thermoproteota</taxon>
        <taxon>Thermoprotei</taxon>
        <taxon>Desulfurococcales</taxon>
        <taxon>Desulfurococcaceae</taxon>
        <taxon>Ignicoccus</taxon>
    </lineage>
</organism>
<dbReference type="KEGG" id="iis:EYM_00365"/>
<dbReference type="RefSeq" id="WP_075049157.1">
    <property type="nucleotide sequence ID" value="NZ_CP006867.1"/>
</dbReference>
<dbReference type="GO" id="GO:0022625">
    <property type="term" value="C:cytosolic large ribosomal subunit"/>
    <property type="evidence" value="ECO:0007669"/>
    <property type="project" value="TreeGrafter"/>
</dbReference>
<evidence type="ECO:0000256" key="3">
    <source>
        <dbReference type="ARBA" id="ARBA00022884"/>
    </source>
</evidence>
<dbReference type="InterPro" id="IPR057267">
    <property type="entry name" value="Rbsml_uL18_arch"/>
</dbReference>
<name>A0A0U3FPJ4_9CREN</name>
<reference evidence="7 8" key="1">
    <citation type="submission" date="2013-11" db="EMBL/GenBank/DDBJ databases">
        <title>Comparative genomics of Ignicoccus.</title>
        <authorList>
            <person name="Podar M."/>
        </authorList>
    </citation>
    <scope>NUCLEOTIDE SEQUENCE [LARGE SCALE GENOMIC DNA]</scope>
    <source>
        <strain evidence="7 8">DSM 13165</strain>
    </source>
</reference>
<evidence type="ECO:0000256" key="6">
    <source>
        <dbReference type="HAMAP-Rule" id="MF_01337"/>
    </source>
</evidence>
<dbReference type="GO" id="GO:0008097">
    <property type="term" value="F:5S rRNA binding"/>
    <property type="evidence" value="ECO:0007669"/>
    <property type="project" value="InterPro"/>
</dbReference>
<dbReference type="STRING" id="940295.EYM_00365"/>
<keyword evidence="4 6" id="KW-0689">Ribosomal protein</keyword>
<dbReference type="NCBIfam" id="NF006342">
    <property type="entry name" value="PRK08569.1"/>
    <property type="match status" value="1"/>
</dbReference>
<protein>
    <recommendedName>
        <fullName evidence="6">Large ribosomal subunit protein uL18</fullName>
    </recommendedName>
</protein>
<keyword evidence="2 6" id="KW-0699">rRNA-binding</keyword>
<dbReference type="EMBL" id="CP006867">
    <property type="protein sequence ID" value="ALU11376.1"/>
    <property type="molecule type" value="Genomic_DNA"/>
</dbReference>
<sequence>MAHGPRYKVPRRRRREGKTDYRKRYKLVLSGHPIFVVRKSNKYVWVQIVKPQVQGDVVVAAAHSKELQKFGWKGSGNSLPAVYLTGMLAALRAKEKGIQYAAPNIGLHKPTKGARVFAAIKAANDVGLEVPMSEEVAPSEERIRGEHIASYAKMLKEQNPEEFQKRFSVLLKNGFDPENYPSHFEEVKSKILENYKQVAG</sequence>
<dbReference type="Pfam" id="PF17144">
    <property type="entry name" value="Ribosomal_L5e"/>
    <property type="match status" value="1"/>
</dbReference>
<dbReference type="GO" id="GO:0003735">
    <property type="term" value="F:structural constituent of ribosome"/>
    <property type="evidence" value="ECO:0007669"/>
    <property type="project" value="InterPro"/>
</dbReference>
<dbReference type="Proteomes" id="UP000060778">
    <property type="component" value="Chromosome"/>
</dbReference>
<keyword evidence="5 6" id="KW-0687">Ribonucleoprotein</keyword>
<comment type="function">
    <text evidence="6">This is one of the proteins that bind and probably mediate the attachment of the 5S RNA into the large ribosomal subunit, where it forms part of the central protuberance.</text>
</comment>
<evidence type="ECO:0000256" key="4">
    <source>
        <dbReference type="ARBA" id="ARBA00022980"/>
    </source>
</evidence>
<evidence type="ECO:0000256" key="1">
    <source>
        <dbReference type="ARBA" id="ARBA00007116"/>
    </source>
</evidence>
<evidence type="ECO:0000256" key="2">
    <source>
        <dbReference type="ARBA" id="ARBA00022730"/>
    </source>
</evidence>
<dbReference type="SUPFAM" id="SSF53137">
    <property type="entry name" value="Translational machinery components"/>
    <property type="match status" value="1"/>
</dbReference>
<keyword evidence="3 6" id="KW-0694">RNA-binding</keyword>
<gene>
    <name evidence="6" type="primary">rpl18</name>
    <name evidence="7" type="ORF">EYM_00365</name>
</gene>
<dbReference type="HAMAP" id="MF_01337_A">
    <property type="entry name" value="Ribosomal_uL18_A"/>
    <property type="match status" value="1"/>
</dbReference>
<proteinExistence type="inferred from homology"/>
<keyword evidence="8" id="KW-1185">Reference proteome</keyword>
<dbReference type="CDD" id="cd00432">
    <property type="entry name" value="Ribosomal_L18_L5e"/>
    <property type="match status" value="1"/>
</dbReference>
<dbReference type="AlphaFoldDB" id="A0A0U3FPJ4"/>
<comment type="similarity">
    <text evidence="1 6">Belongs to the universal ribosomal protein uL18 family.</text>
</comment>
<dbReference type="GO" id="GO:0000027">
    <property type="term" value="P:ribosomal large subunit assembly"/>
    <property type="evidence" value="ECO:0007669"/>
    <property type="project" value="TreeGrafter"/>
</dbReference>
<accession>A0A0U3FPJ4</accession>
<dbReference type="GO" id="GO:0006412">
    <property type="term" value="P:translation"/>
    <property type="evidence" value="ECO:0007669"/>
    <property type="project" value="UniProtKB-UniRule"/>
</dbReference>
<evidence type="ECO:0000313" key="8">
    <source>
        <dbReference type="Proteomes" id="UP000060778"/>
    </source>
</evidence>
<dbReference type="PANTHER" id="PTHR23410">
    <property type="entry name" value="RIBOSOMAL PROTEIN L5-RELATED"/>
    <property type="match status" value="1"/>
</dbReference>
<dbReference type="InterPro" id="IPR057268">
    <property type="entry name" value="Ribosomal_L18"/>
</dbReference>